<dbReference type="Pfam" id="PF04069">
    <property type="entry name" value="OpuAC"/>
    <property type="match status" value="1"/>
</dbReference>
<dbReference type="Gene3D" id="3.40.190.100">
    <property type="entry name" value="Glycine betaine-binding periplasmic protein, domain 2"/>
    <property type="match status" value="1"/>
</dbReference>
<dbReference type="SUPFAM" id="SSF53850">
    <property type="entry name" value="Periplasmic binding protein-like II"/>
    <property type="match status" value="1"/>
</dbReference>
<evidence type="ECO:0000313" key="2">
    <source>
        <dbReference type="Proteomes" id="UP000029558"/>
    </source>
</evidence>
<dbReference type="CDD" id="cd13643">
    <property type="entry name" value="PBP2_BCP_2"/>
    <property type="match status" value="1"/>
</dbReference>
<name>A0A1L6TC29_PISSA</name>
<dbReference type="RefSeq" id="WP_017376772.1">
    <property type="nucleotide sequence ID" value="NZ_CP012508.1"/>
</dbReference>
<dbReference type="EMBL" id="CP012508">
    <property type="protein sequence ID" value="ALB22897.1"/>
    <property type="molecule type" value="Genomic_DNA"/>
</dbReference>
<dbReference type="InterPro" id="IPR007210">
    <property type="entry name" value="ABC_Gly_betaine_transp_sub-bd"/>
</dbReference>
<dbReference type="GO" id="GO:0022857">
    <property type="term" value="F:transmembrane transporter activity"/>
    <property type="evidence" value="ECO:0007669"/>
    <property type="project" value="InterPro"/>
</dbReference>
<dbReference type="OrthoDB" id="9786266at2"/>
<reference evidence="1 2" key="1">
    <citation type="journal article" date="2014" name="Genome Announc.">
        <title>Comparative Genome Analysis of Two Isolates of the Fish Pathogen Piscirickettsia salmonis from Different Hosts Reveals Major Differences in Virulence-Associated Secretion Systems.</title>
        <authorList>
            <person name="Bohle H."/>
            <person name="Henriquez P."/>
            <person name="Grothusen H."/>
            <person name="Navas E."/>
            <person name="Sandoval A."/>
            <person name="Bustamante F."/>
            <person name="Bustos P."/>
            <person name="Mancilla M."/>
        </authorList>
    </citation>
    <scope>NUCLEOTIDE SEQUENCE [LARGE SCALE GENOMIC DNA]</scope>
    <source>
        <strain evidence="2">B1-32597</strain>
    </source>
</reference>
<sequence>MKNTIKNTLVFPALLVFGSSFLQTSIAAKTKEPVRIIVNDWTSQIILSKITGSILSDVGYKIKYVNSKSNGQWFKLKNNQADIQVEVWQGTMAKKYNQLIKTGDIVDAGNHAAKTREDWWYPEYVEKQCPGLPDWKALKKCYKIFATSKTKPKGMYLGGPWEKPDRARIRALKMNFKVIQVKNGDALWVELEKAVKEERPIVLFNWTPNWVEAKYKGKFVEFPKYSPKCISDPKWGENSKYPWDCGNPKDGWLKKIARTEFSKEQPCAFELLKNINFTNAMISNVAAAVDADKMSYDEAAQQWLDNNKKLWHSWIPATCSKIN</sequence>
<dbReference type="Proteomes" id="UP000029558">
    <property type="component" value="Chromosome"/>
</dbReference>
<dbReference type="Gene3D" id="3.40.190.10">
    <property type="entry name" value="Periplasmic binding protein-like II"/>
    <property type="match status" value="1"/>
</dbReference>
<accession>A0A1L6TC29</accession>
<proteinExistence type="predicted"/>
<dbReference type="GO" id="GO:0043190">
    <property type="term" value="C:ATP-binding cassette (ABC) transporter complex"/>
    <property type="evidence" value="ECO:0007669"/>
    <property type="project" value="InterPro"/>
</dbReference>
<dbReference type="AlphaFoldDB" id="A0A1L6TC29"/>
<gene>
    <name evidence="1" type="ORF">KU39_1717</name>
</gene>
<protein>
    <submittedName>
        <fullName evidence="1">Glycine/betaine ABC transporter substrate-binding protein</fullName>
    </submittedName>
</protein>
<organism evidence="1 2">
    <name type="scientific">Piscirickettsia salmonis</name>
    <dbReference type="NCBI Taxonomy" id="1238"/>
    <lineage>
        <taxon>Bacteria</taxon>
        <taxon>Pseudomonadati</taxon>
        <taxon>Pseudomonadota</taxon>
        <taxon>Gammaproteobacteria</taxon>
        <taxon>Thiotrichales</taxon>
        <taxon>Piscirickettsiaceae</taxon>
        <taxon>Piscirickettsia</taxon>
    </lineage>
</organism>
<evidence type="ECO:0000313" key="1">
    <source>
        <dbReference type="EMBL" id="ALB22897.1"/>
    </source>
</evidence>